<evidence type="ECO:0008006" key="3">
    <source>
        <dbReference type="Google" id="ProtNLM"/>
    </source>
</evidence>
<dbReference type="AlphaFoldDB" id="A0AAE3M4F4"/>
<sequence length="192" mass="22398">MKSKHNNIYIAAILLLLAVKAQGQVYINIGTNLTNIETSHIGRDHNVYGTGYSLGLNYKYDISNTFSIKTGGVFVSRKDIRLDARQYEDYFFKEDDWLKITQNIVCVPIDLRTRFFNKFNFISGIDLNYFLKNSNTKFKNAFDPNFKVGLSYDKDKWLIDIGYTQSIKPYASESIFDFKNKAFFLAFNYRIF</sequence>
<reference evidence="1" key="1">
    <citation type="submission" date="2022-10" db="EMBL/GenBank/DDBJ databases">
        <authorList>
            <person name="Yu W.X."/>
        </authorList>
    </citation>
    <scope>NUCLEOTIDE SEQUENCE</scope>
    <source>
        <strain evidence="1">AAT</strain>
    </source>
</reference>
<evidence type="ECO:0000313" key="1">
    <source>
        <dbReference type="EMBL" id="MCW3786949.1"/>
    </source>
</evidence>
<dbReference type="Proteomes" id="UP001209229">
    <property type="component" value="Unassembled WGS sequence"/>
</dbReference>
<evidence type="ECO:0000313" key="2">
    <source>
        <dbReference type="Proteomes" id="UP001209229"/>
    </source>
</evidence>
<comment type="caution">
    <text evidence="1">The sequence shown here is derived from an EMBL/GenBank/DDBJ whole genome shotgun (WGS) entry which is preliminary data.</text>
</comment>
<proteinExistence type="predicted"/>
<organism evidence="1 2">
    <name type="scientific">Plebeiibacterium sediminum</name>
    <dbReference type="NCBI Taxonomy" id="2992112"/>
    <lineage>
        <taxon>Bacteria</taxon>
        <taxon>Pseudomonadati</taxon>
        <taxon>Bacteroidota</taxon>
        <taxon>Bacteroidia</taxon>
        <taxon>Marinilabiliales</taxon>
        <taxon>Marinilabiliaceae</taxon>
        <taxon>Plebeiibacterium</taxon>
    </lineage>
</organism>
<keyword evidence="2" id="KW-1185">Reference proteome</keyword>
<dbReference type="RefSeq" id="WP_301190514.1">
    <property type="nucleotide sequence ID" value="NZ_JAPDPJ010000021.1"/>
</dbReference>
<gene>
    <name evidence="1" type="ORF">OM075_10750</name>
</gene>
<name>A0AAE3M4F4_9BACT</name>
<dbReference type="EMBL" id="JAPDPJ010000021">
    <property type="protein sequence ID" value="MCW3786949.1"/>
    <property type="molecule type" value="Genomic_DNA"/>
</dbReference>
<protein>
    <recommendedName>
        <fullName evidence="3">Outer membrane protein beta-barrel domain-containing protein</fullName>
    </recommendedName>
</protein>
<accession>A0AAE3M4F4</accession>